<accession>A0A8J6HZK2</accession>
<keyword evidence="2" id="KW-1185">Reference proteome</keyword>
<name>A0A8J6HZK2_TENMO</name>
<reference evidence="1" key="2">
    <citation type="submission" date="2021-08" db="EMBL/GenBank/DDBJ databases">
        <authorList>
            <person name="Eriksson T."/>
        </authorList>
    </citation>
    <scope>NUCLEOTIDE SEQUENCE</scope>
    <source>
        <strain evidence="1">Stoneville</strain>
        <tissue evidence="1">Whole head</tissue>
    </source>
</reference>
<evidence type="ECO:0000313" key="2">
    <source>
        <dbReference type="Proteomes" id="UP000719412"/>
    </source>
</evidence>
<sequence length="123" mass="13748">MSVRSRLRITTRQLEPLVAFLENNKENLAENRKLLQNEAGMVVTSGRPSSCDKYLTRYGCSAPACVLRIATVVTTADEAFHRRRRETLRPGSHVMKGSTSDCVGPPTYGSFGRLPFFIATWIN</sequence>
<dbReference type="EMBL" id="JABDTM020002764">
    <property type="protein sequence ID" value="KAH0822363.1"/>
    <property type="molecule type" value="Genomic_DNA"/>
</dbReference>
<evidence type="ECO:0000313" key="1">
    <source>
        <dbReference type="EMBL" id="KAH0822363.1"/>
    </source>
</evidence>
<dbReference type="Proteomes" id="UP000719412">
    <property type="component" value="Unassembled WGS sequence"/>
</dbReference>
<comment type="caution">
    <text evidence="1">The sequence shown here is derived from an EMBL/GenBank/DDBJ whole genome shotgun (WGS) entry which is preliminary data.</text>
</comment>
<protein>
    <submittedName>
        <fullName evidence="1">Uncharacterized protein</fullName>
    </submittedName>
</protein>
<dbReference type="AlphaFoldDB" id="A0A8J6HZK2"/>
<organism evidence="1 2">
    <name type="scientific">Tenebrio molitor</name>
    <name type="common">Yellow mealworm beetle</name>
    <dbReference type="NCBI Taxonomy" id="7067"/>
    <lineage>
        <taxon>Eukaryota</taxon>
        <taxon>Metazoa</taxon>
        <taxon>Ecdysozoa</taxon>
        <taxon>Arthropoda</taxon>
        <taxon>Hexapoda</taxon>
        <taxon>Insecta</taxon>
        <taxon>Pterygota</taxon>
        <taxon>Neoptera</taxon>
        <taxon>Endopterygota</taxon>
        <taxon>Coleoptera</taxon>
        <taxon>Polyphaga</taxon>
        <taxon>Cucujiformia</taxon>
        <taxon>Tenebrionidae</taxon>
        <taxon>Tenebrio</taxon>
    </lineage>
</organism>
<gene>
    <name evidence="1" type="ORF">GEV33_000428</name>
</gene>
<proteinExistence type="predicted"/>
<reference evidence="1" key="1">
    <citation type="journal article" date="2020" name="J Insects Food Feed">
        <title>The yellow mealworm (Tenebrio molitor) genome: a resource for the emerging insects as food and feed industry.</title>
        <authorList>
            <person name="Eriksson T."/>
            <person name="Andere A."/>
            <person name="Kelstrup H."/>
            <person name="Emery V."/>
            <person name="Picard C."/>
        </authorList>
    </citation>
    <scope>NUCLEOTIDE SEQUENCE</scope>
    <source>
        <strain evidence="1">Stoneville</strain>
        <tissue evidence="1">Whole head</tissue>
    </source>
</reference>